<reference evidence="10 11" key="1">
    <citation type="submission" date="2022-09" db="EMBL/GenBank/DDBJ databases">
        <authorList>
            <person name="Han X.L."/>
            <person name="Wang Q."/>
            <person name="Lu T."/>
        </authorList>
    </citation>
    <scope>NUCLEOTIDE SEQUENCE [LARGE SCALE GENOMIC DNA]</scope>
    <source>
        <strain evidence="10 11">WQ 127069</strain>
    </source>
</reference>
<keyword evidence="4" id="KW-0249">Electron transport</keyword>
<dbReference type="InterPro" id="IPR012218">
    <property type="entry name" value="Cyt_c_BACSU-c550-type"/>
</dbReference>
<feature type="chain" id="PRO_5046232010" evidence="8">
    <location>
        <begin position="19"/>
        <end position="123"/>
    </location>
</feature>
<keyword evidence="5 6" id="KW-0408">Iron</keyword>
<gene>
    <name evidence="10" type="ORF">OB236_02280</name>
</gene>
<keyword evidence="1" id="KW-0813">Transport</keyword>
<dbReference type="PROSITE" id="PS51007">
    <property type="entry name" value="CYTC"/>
    <property type="match status" value="1"/>
</dbReference>
<keyword evidence="11" id="KW-1185">Reference proteome</keyword>
<keyword evidence="8" id="KW-0732">Signal</keyword>
<dbReference type="RefSeq" id="WP_076228169.1">
    <property type="nucleotide sequence ID" value="NZ_JAOQIO010000007.1"/>
</dbReference>
<evidence type="ECO:0000256" key="4">
    <source>
        <dbReference type="ARBA" id="ARBA00022982"/>
    </source>
</evidence>
<name>A0ABT2UAA7_9BACL</name>
<evidence type="ECO:0000256" key="1">
    <source>
        <dbReference type="ARBA" id="ARBA00022448"/>
    </source>
</evidence>
<accession>A0ABT2UAA7</accession>
<dbReference type="Gene3D" id="1.10.760.10">
    <property type="entry name" value="Cytochrome c-like domain"/>
    <property type="match status" value="1"/>
</dbReference>
<dbReference type="PRINTS" id="PR00605">
    <property type="entry name" value="CYTCHROMECIC"/>
</dbReference>
<organism evidence="10 11">
    <name type="scientific">Paenibacillus baimaensis</name>
    <dbReference type="NCBI Taxonomy" id="2982185"/>
    <lineage>
        <taxon>Bacteria</taxon>
        <taxon>Bacillati</taxon>
        <taxon>Bacillota</taxon>
        <taxon>Bacilli</taxon>
        <taxon>Bacillales</taxon>
        <taxon>Paenibacillaceae</taxon>
        <taxon>Paenibacillus</taxon>
    </lineage>
</organism>
<protein>
    <submittedName>
        <fullName evidence="10">Cytochrome c</fullName>
    </submittedName>
</protein>
<evidence type="ECO:0000256" key="8">
    <source>
        <dbReference type="SAM" id="SignalP"/>
    </source>
</evidence>
<dbReference type="Pfam" id="PF13442">
    <property type="entry name" value="Cytochrome_CBB3"/>
    <property type="match status" value="1"/>
</dbReference>
<feature type="region of interest" description="Disordered" evidence="7">
    <location>
        <begin position="21"/>
        <end position="47"/>
    </location>
</feature>
<sequence length="123" mass="12285">MNKSLVCVTLLLSISLSACGSKSSAPPSTPTPPAANQGAGSTTGGGTSTTVDASAIYKQNCVSCHGNALEGAVGPSLQKVGAKYSKDQLATILNNGKGAMPSFKGKLTDTEIGAIATWLADKK</sequence>
<evidence type="ECO:0000256" key="5">
    <source>
        <dbReference type="ARBA" id="ARBA00023004"/>
    </source>
</evidence>
<dbReference type="InterPro" id="IPR051811">
    <property type="entry name" value="Cytochrome_c550/c551-like"/>
</dbReference>
<keyword evidence="3 6" id="KW-0479">Metal-binding</keyword>
<dbReference type="SUPFAM" id="SSF46626">
    <property type="entry name" value="Cytochrome c"/>
    <property type="match status" value="1"/>
</dbReference>
<proteinExistence type="predicted"/>
<dbReference type="EMBL" id="JAOQIO010000007">
    <property type="protein sequence ID" value="MCU6790946.1"/>
    <property type="molecule type" value="Genomic_DNA"/>
</dbReference>
<dbReference type="PANTHER" id="PTHR37823">
    <property type="entry name" value="CYTOCHROME C-553-LIKE"/>
    <property type="match status" value="1"/>
</dbReference>
<dbReference type="InterPro" id="IPR009056">
    <property type="entry name" value="Cyt_c-like_dom"/>
</dbReference>
<dbReference type="PIRSF" id="PIRSF000025">
    <property type="entry name" value="Cytc_Bsub_c550"/>
    <property type="match status" value="1"/>
</dbReference>
<evidence type="ECO:0000259" key="9">
    <source>
        <dbReference type="PROSITE" id="PS51007"/>
    </source>
</evidence>
<evidence type="ECO:0000256" key="3">
    <source>
        <dbReference type="ARBA" id="ARBA00022723"/>
    </source>
</evidence>
<dbReference type="PROSITE" id="PS51257">
    <property type="entry name" value="PROKAR_LIPOPROTEIN"/>
    <property type="match status" value="1"/>
</dbReference>
<evidence type="ECO:0000256" key="7">
    <source>
        <dbReference type="SAM" id="MobiDB-lite"/>
    </source>
</evidence>
<comment type="caution">
    <text evidence="10">The sequence shown here is derived from an EMBL/GenBank/DDBJ whole genome shotgun (WGS) entry which is preliminary data.</text>
</comment>
<dbReference type="InterPro" id="IPR036909">
    <property type="entry name" value="Cyt_c-like_dom_sf"/>
</dbReference>
<evidence type="ECO:0000256" key="6">
    <source>
        <dbReference type="PROSITE-ProRule" id="PRU00433"/>
    </source>
</evidence>
<evidence type="ECO:0000313" key="11">
    <source>
        <dbReference type="Proteomes" id="UP001652445"/>
    </source>
</evidence>
<feature type="signal peptide" evidence="8">
    <location>
        <begin position="1"/>
        <end position="18"/>
    </location>
</feature>
<dbReference type="InterPro" id="IPR008168">
    <property type="entry name" value="Cyt_C_IC"/>
</dbReference>
<feature type="domain" description="Cytochrome c" evidence="9">
    <location>
        <begin position="48"/>
        <end position="123"/>
    </location>
</feature>
<dbReference type="PANTHER" id="PTHR37823:SF4">
    <property type="entry name" value="MENAQUINOL-CYTOCHROME C REDUCTASE CYTOCHROME B_C SUBUNIT"/>
    <property type="match status" value="1"/>
</dbReference>
<evidence type="ECO:0000256" key="2">
    <source>
        <dbReference type="ARBA" id="ARBA00022617"/>
    </source>
</evidence>
<dbReference type="Proteomes" id="UP001652445">
    <property type="component" value="Unassembled WGS sequence"/>
</dbReference>
<keyword evidence="2 6" id="KW-0349">Heme</keyword>
<evidence type="ECO:0000313" key="10">
    <source>
        <dbReference type="EMBL" id="MCU6790946.1"/>
    </source>
</evidence>